<accession>A0A1H9ARC3</accession>
<gene>
    <name evidence="2" type="ORF">SAMN04487977_101429</name>
</gene>
<evidence type="ECO:0000256" key="1">
    <source>
        <dbReference type="SAM" id="MobiDB-lite"/>
    </source>
</evidence>
<name>A0A1H9ARC3_9SPIR</name>
<dbReference type="EMBL" id="FOFU01000001">
    <property type="protein sequence ID" value="SEP79007.1"/>
    <property type="molecule type" value="Genomic_DNA"/>
</dbReference>
<protein>
    <recommendedName>
        <fullName evidence="4">DUF2589 domain-containing protein</fullName>
    </recommendedName>
</protein>
<evidence type="ECO:0000313" key="2">
    <source>
        <dbReference type="EMBL" id="SEP79007.1"/>
    </source>
</evidence>
<keyword evidence="3" id="KW-1185">Reference proteome</keyword>
<dbReference type="RefSeq" id="WP_074640437.1">
    <property type="nucleotide sequence ID" value="NZ_FOFU01000001.1"/>
</dbReference>
<evidence type="ECO:0000313" key="3">
    <source>
        <dbReference type="Proteomes" id="UP000182360"/>
    </source>
</evidence>
<dbReference type="Proteomes" id="UP000182360">
    <property type="component" value="Unassembled WGS sequence"/>
</dbReference>
<dbReference type="Pfam" id="PF11655">
    <property type="entry name" value="DUF2589"/>
    <property type="match status" value="1"/>
</dbReference>
<evidence type="ECO:0008006" key="4">
    <source>
        <dbReference type="Google" id="ProtNLM"/>
    </source>
</evidence>
<feature type="compositionally biased region" description="Basic and acidic residues" evidence="1">
    <location>
        <begin position="114"/>
        <end position="132"/>
    </location>
</feature>
<dbReference type="AlphaFoldDB" id="A0A1H9ARC3"/>
<reference evidence="2 3" key="1">
    <citation type="submission" date="2016-10" db="EMBL/GenBank/DDBJ databases">
        <authorList>
            <person name="de Groot N.N."/>
        </authorList>
    </citation>
    <scope>NUCLEOTIDE SEQUENCE [LARGE SCALE GENOMIC DNA]</scope>
    <source>
        <strain evidence="2 3">B25</strain>
    </source>
</reference>
<proteinExistence type="predicted"/>
<sequence>MPNNALGIAQQFSGLPMEDLIGGPLNAVTKANAQMGISQTHYLLDTCFNYDEQTKNYTPIMIQMSLSRGVISYDDAGEAKIENLETKFDLPLLTIIPINSLGVDSTSIHFEMEVKTSSSETEKEESKKKTDAEATLEGKAGWGPFSVSISGKVSYSSEDSRTHDTHYENSNSAKYSVDVHAGQLPLPRGVNTIIDAFSQNISPIEIPKPQQ</sequence>
<dbReference type="InterPro" id="IPR024510">
    <property type="entry name" value="DUF2589"/>
</dbReference>
<organism evidence="2 3">
    <name type="scientific">Treponema bryantii</name>
    <dbReference type="NCBI Taxonomy" id="163"/>
    <lineage>
        <taxon>Bacteria</taxon>
        <taxon>Pseudomonadati</taxon>
        <taxon>Spirochaetota</taxon>
        <taxon>Spirochaetia</taxon>
        <taxon>Spirochaetales</taxon>
        <taxon>Treponemataceae</taxon>
        <taxon>Treponema</taxon>
    </lineage>
</organism>
<feature type="region of interest" description="Disordered" evidence="1">
    <location>
        <begin position="114"/>
        <end position="135"/>
    </location>
</feature>
<dbReference type="OrthoDB" id="1043330at2"/>